<gene>
    <name evidence="2" type="ORF">Tci_013741</name>
</gene>
<comment type="caution">
    <text evidence="2">The sequence shown here is derived from an EMBL/GenBank/DDBJ whole genome shotgun (WGS) entry which is preliminary data.</text>
</comment>
<evidence type="ECO:0000313" key="2">
    <source>
        <dbReference type="EMBL" id="GEU41763.1"/>
    </source>
</evidence>
<dbReference type="InterPro" id="IPR054722">
    <property type="entry name" value="PolX-like_BBD"/>
</dbReference>
<sequence>MALHACKQKEGQSVCTYVLNMKGYLDQMECLGYPMPLVLSKPKPQARGKGKGKGESKLAYALSKKISPPVKTLHPDKMQSAITVINMDSEGGTVLFIFPEMKKNKAIISGTSCIFTIELYLFPKINSWIYDHGCGTHICNTIQWLIGIWKLNKGALDLYIGNGNRVAVEAIGSFDLILPSGMVLVLENSHFAPFIARGVISLSRLWDNGFL</sequence>
<dbReference type="Pfam" id="PF22936">
    <property type="entry name" value="Pol_BBD"/>
    <property type="match status" value="1"/>
</dbReference>
<dbReference type="AlphaFoldDB" id="A0A6L2JXJ1"/>
<name>A0A6L2JXJ1_TANCI</name>
<dbReference type="EMBL" id="BKCJ010001479">
    <property type="protein sequence ID" value="GEU41763.1"/>
    <property type="molecule type" value="Genomic_DNA"/>
</dbReference>
<proteinExistence type="predicted"/>
<organism evidence="2">
    <name type="scientific">Tanacetum cinerariifolium</name>
    <name type="common">Dalmatian daisy</name>
    <name type="synonym">Chrysanthemum cinerariifolium</name>
    <dbReference type="NCBI Taxonomy" id="118510"/>
    <lineage>
        <taxon>Eukaryota</taxon>
        <taxon>Viridiplantae</taxon>
        <taxon>Streptophyta</taxon>
        <taxon>Embryophyta</taxon>
        <taxon>Tracheophyta</taxon>
        <taxon>Spermatophyta</taxon>
        <taxon>Magnoliopsida</taxon>
        <taxon>eudicotyledons</taxon>
        <taxon>Gunneridae</taxon>
        <taxon>Pentapetalae</taxon>
        <taxon>asterids</taxon>
        <taxon>campanulids</taxon>
        <taxon>Asterales</taxon>
        <taxon>Asteraceae</taxon>
        <taxon>Asteroideae</taxon>
        <taxon>Anthemideae</taxon>
        <taxon>Anthemidinae</taxon>
        <taxon>Tanacetum</taxon>
    </lineage>
</organism>
<feature type="domain" description="Retrovirus-related Pol polyprotein from transposon TNT 1-94-like beta-barrel" evidence="1">
    <location>
        <begin position="128"/>
        <end position="210"/>
    </location>
</feature>
<reference evidence="2" key="1">
    <citation type="journal article" date="2019" name="Sci. Rep.">
        <title>Draft genome of Tanacetum cinerariifolium, the natural source of mosquito coil.</title>
        <authorList>
            <person name="Yamashiro T."/>
            <person name="Shiraishi A."/>
            <person name="Satake H."/>
            <person name="Nakayama K."/>
        </authorList>
    </citation>
    <scope>NUCLEOTIDE SEQUENCE</scope>
</reference>
<accession>A0A6L2JXJ1</accession>
<protein>
    <recommendedName>
        <fullName evidence="1">Retrovirus-related Pol polyprotein from transposon TNT 1-94-like beta-barrel domain-containing protein</fullName>
    </recommendedName>
</protein>
<evidence type="ECO:0000259" key="1">
    <source>
        <dbReference type="Pfam" id="PF22936"/>
    </source>
</evidence>